<feature type="domain" description="Cellulose synthase operon C C-terminal" evidence="9">
    <location>
        <begin position="805"/>
        <end position="1129"/>
    </location>
</feature>
<evidence type="ECO:0000256" key="6">
    <source>
        <dbReference type="ARBA" id="ARBA00022916"/>
    </source>
</evidence>
<feature type="repeat" description="TPR" evidence="7">
    <location>
        <begin position="385"/>
        <end position="418"/>
    </location>
</feature>
<dbReference type="Pfam" id="PF14559">
    <property type="entry name" value="TPR_19"/>
    <property type="match status" value="3"/>
</dbReference>
<feature type="repeat" description="TPR" evidence="7">
    <location>
        <begin position="303"/>
        <end position="336"/>
    </location>
</feature>
<name>A0A4P8YGW0_9ENTR</name>
<evidence type="ECO:0000313" key="11">
    <source>
        <dbReference type="Proteomes" id="UP000302163"/>
    </source>
</evidence>
<comment type="function">
    <text evidence="1">Required for maximal bacterial cellulose synthesis.</text>
</comment>
<dbReference type="Pfam" id="PF13432">
    <property type="entry name" value="TPR_16"/>
    <property type="match status" value="1"/>
</dbReference>
<dbReference type="EMBL" id="CP040428">
    <property type="protein sequence ID" value="QCT18928.1"/>
    <property type="molecule type" value="Genomic_DNA"/>
</dbReference>
<feature type="chain" id="PRO_5020695794" evidence="8">
    <location>
        <begin position="24"/>
        <end position="1150"/>
    </location>
</feature>
<keyword evidence="11" id="KW-1185">Reference proteome</keyword>
<dbReference type="SMART" id="SM00028">
    <property type="entry name" value="TPR"/>
    <property type="match status" value="7"/>
</dbReference>
<evidence type="ECO:0000256" key="5">
    <source>
        <dbReference type="ARBA" id="ARBA00022803"/>
    </source>
</evidence>
<dbReference type="OrthoDB" id="174989at2"/>
<evidence type="ECO:0000313" key="10">
    <source>
        <dbReference type="EMBL" id="QCT18928.1"/>
    </source>
</evidence>
<keyword evidence="5 7" id="KW-0802">TPR repeat</keyword>
<dbReference type="Proteomes" id="UP000302163">
    <property type="component" value="Chromosome"/>
</dbReference>
<reference evidence="10 11" key="1">
    <citation type="submission" date="2019-05" db="EMBL/GenBank/DDBJ databases">
        <title>Complete genome sequence of Izhakiella calystegiae KSNA2, an endophyte isolated from beach morning glory (Calystegia soldanella).</title>
        <authorList>
            <person name="Jiang L."/>
            <person name="Jeong J.C."/>
            <person name="Kim C.Y."/>
            <person name="Kim D.H."/>
            <person name="Kim S.W."/>
            <person name="Lee j."/>
        </authorList>
    </citation>
    <scope>NUCLEOTIDE SEQUENCE [LARGE SCALE GENOMIC DNA]</scope>
    <source>
        <strain evidence="10 11">KSNA2</strain>
    </source>
</reference>
<protein>
    <submittedName>
        <fullName evidence="10">Cellulose biosynthesis protein BcsC</fullName>
    </submittedName>
</protein>
<dbReference type="Gene3D" id="1.25.40.10">
    <property type="entry name" value="Tetratricopeptide repeat domain"/>
    <property type="match status" value="5"/>
</dbReference>
<keyword evidence="3 8" id="KW-0732">Signal</keyword>
<organism evidence="10 11">
    <name type="scientific">Jejubacter calystegiae</name>
    <dbReference type="NCBI Taxonomy" id="2579935"/>
    <lineage>
        <taxon>Bacteria</taxon>
        <taxon>Pseudomonadati</taxon>
        <taxon>Pseudomonadota</taxon>
        <taxon>Gammaproteobacteria</taxon>
        <taxon>Enterobacterales</taxon>
        <taxon>Enterobacteriaceae</taxon>
        <taxon>Jejubacter</taxon>
    </lineage>
</organism>
<dbReference type="SUPFAM" id="SSF48452">
    <property type="entry name" value="TPR-like"/>
    <property type="match status" value="4"/>
</dbReference>
<dbReference type="GO" id="GO:0030244">
    <property type="term" value="P:cellulose biosynthetic process"/>
    <property type="evidence" value="ECO:0007669"/>
    <property type="project" value="UniProtKB-KW"/>
</dbReference>
<dbReference type="GO" id="GO:0019867">
    <property type="term" value="C:outer membrane"/>
    <property type="evidence" value="ECO:0007669"/>
    <property type="project" value="InterPro"/>
</dbReference>
<evidence type="ECO:0000256" key="7">
    <source>
        <dbReference type="PROSITE-ProRule" id="PRU00339"/>
    </source>
</evidence>
<gene>
    <name evidence="10" type="primary">bcsC</name>
    <name evidence="10" type="ORF">FEM41_04310</name>
</gene>
<evidence type="ECO:0000256" key="3">
    <source>
        <dbReference type="ARBA" id="ARBA00022729"/>
    </source>
</evidence>
<dbReference type="RefSeq" id="WP_138094791.1">
    <property type="nucleotide sequence ID" value="NZ_CP040428.1"/>
</dbReference>
<evidence type="ECO:0000256" key="8">
    <source>
        <dbReference type="SAM" id="SignalP"/>
    </source>
</evidence>
<dbReference type="InterPro" id="IPR011990">
    <property type="entry name" value="TPR-like_helical_dom_sf"/>
</dbReference>
<dbReference type="KEGG" id="izh:FEM41_04310"/>
<evidence type="ECO:0000256" key="2">
    <source>
        <dbReference type="ARBA" id="ARBA00005186"/>
    </source>
</evidence>
<feature type="signal peptide" evidence="8">
    <location>
        <begin position="1"/>
        <end position="23"/>
    </location>
</feature>
<dbReference type="Pfam" id="PF05420">
    <property type="entry name" value="BCSC_C"/>
    <property type="match status" value="1"/>
</dbReference>
<keyword evidence="4" id="KW-0677">Repeat</keyword>
<dbReference type="PROSITE" id="PS50005">
    <property type="entry name" value="TPR"/>
    <property type="match status" value="2"/>
</dbReference>
<dbReference type="InterPro" id="IPR019734">
    <property type="entry name" value="TPR_rpt"/>
</dbReference>
<dbReference type="PANTHER" id="PTHR12558">
    <property type="entry name" value="CELL DIVISION CYCLE 16,23,27"/>
    <property type="match status" value="1"/>
</dbReference>
<dbReference type="NCBIfam" id="NF008520">
    <property type="entry name" value="PRK11447.1"/>
    <property type="match status" value="1"/>
</dbReference>
<keyword evidence="6" id="KW-0135">Cellulose biosynthesis</keyword>
<dbReference type="UniPathway" id="UPA00694"/>
<proteinExistence type="predicted"/>
<sequence>MRGSSLTLIAVALGLALTVPVQAANPARLHLLEQVRLGEATHRDDLVRQSLYRLELIAPDDPEVIAARVRYLLRQGDSAGAQALMNKLKTTAADSTAYRRSQLEMKLATPAGSQALQQARLLGTTGHTDEAIAAYQALFEGTPPDGDLAVEYWLLVAKKPQRRVQAIEQLKALNARMPGNDTLRASLAGLLFDSNRSQEGFSVLEQMARSGTGRGQAADLWYQRIQGLPVSAASVAALERFLTLFTDGETVDDAKAKLAEQRKQLADPGFRAKATGLAQVAAGDGARAVAPLKTALRENQNDAETVAALGEAWSQAGKRAAAVRQLNRALRLDPDNDSSGKWKSLLNTNRYWLLIDEGDTALKAQDTALAERKFRQARAVDGSDSYAVLGLGDVAVARNDDAEAERFYRQALRMDRGNSNAVRGLANVYRRQSPERATAFINTLSASQRRSIDDIERGLEDDRLEAQASALESQGRWNQAAELHQRRLQLYPDSVWTLYRLAKARYAAGQHAQADALFRDLARRQPTDADQVYAYGLYLSSSGRDEAALRHLDTLPRSQWSDNIQELAQRLTLDRIFAEAQELRESGREPEAIALLKRQPAADRIDLTLADWAVARGDYPEATSRYRQVLAREPGNEDALLGLAEAALAQNDKAQARQWLTQLERAPAQEAPSVNSERRLANAWIEAGKPDRARAIYQRIVPAAKRQPPSMESALALRDAARFEAASGEPQQALERYRDAMVASDITDKRPEDNDTFTRLTRNDASDDWLKRGIRSDAADLYRQQDVNVTLDHDYWGSSGTPGYSDLRAHTTMLQVDAPLSDGRLLLRTDVVNMDAGSFSGGSYDEKWGTCYDFTCSSNHQQRASGASVAVGWQNETWAADIGTTPMGFNVVDVVGGLSYSSDLGPFGYTLNAHRRPISSSLLSFAGQRDPNTHKVWGGVRADGGGISMSYDKGGDHGVWSSLSADQLTGKNVADNWRVRWMTGYYYKLLNENNRRVTVGLTNMLWHYDKDLSSYTLGQGGYYSPQRYLSFSVPIIWRQRTENWSWELGGSVSWSYAKTDNERRYPLQGLLPARVDAMEEGSSSTGVGYTARALVERRLTSHWSIGAGIDIQEAKDYTPSHALIFVRYSQAGWQGDMDMPPQPLVPYADW</sequence>
<accession>A0A4P8YGW0</accession>
<evidence type="ECO:0000256" key="1">
    <source>
        <dbReference type="ARBA" id="ARBA00003476"/>
    </source>
</evidence>
<comment type="pathway">
    <text evidence="2">Glycan metabolism; bacterial cellulose biosynthesis.</text>
</comment>
<evidence type="ECO:0000259" key="9">
    <source>
        <dbReference type="Pfam" id="PF05420"/>
    </source>
</evidence>
<evidence type="ECO:0000256" key="4">
    <source>
        <dbReference type="ARBA" id="ARBA00022737"/>
    </source>
</evidence>
<dbReference type="InterPro" id="IPR008410">
    <property type="entry name" value="BCSC_C"/>
</dbReference>
<dbReference type="PANTHER" id="PTHR12558:SF13">
    <property type="entry name" value="CELL DIVISION CYCLE PROTEIN 27 HOMOLOG"/>
    <property type="match status" value="1"/>
</dbReference>
<dbReference type="AlphaFoldDB" id="A0A4P8YGW0"/>